<dbReference type="AlphaFoldDB" id="A0AAD5SU63"/>
<dbReference type="EMBL" id="JADGJH010001898">
    <property type="protein sequence ID" value="KAJ3107685.1"/>
    <property type="molecule type" value="Genomic_DNA"/>
</dbReference>
<dbReference type="Proteomes" id="UP001211907">
    <property type="component" value="Unassembled WGS sequence"/>
</dbReference>
<accession>A0AAD5SU63</accession>
<dbReference type="Pfam" id="PF00328">
    <property type="entry name" value="His_Phos_2"/>
    <property type="match status" value="1"/>
</dbReference>
<dbReference type="InterPro" id="IPR000560">
    <property type="entry name" value="His_Pase_clade-2"/>
</dbReference>
<dbReference type="PANTHER" id="PTHR11567:SF110">
    <property type="entry name" value="2-PHOSPHOXYLOSE PHOSPHATASE 1"/>
    <property type="match status" value="1"/>
</dbReference>
<feature type="non-terminal residue" evidence="4">
    <location>
        <position position="499"/>
    </location>
</feature>
<comment type="similarity">
    <text evidence="1">Belongs to the histidine acid phosphatase family.</text>
</comment>
<dbReference type="SUPFAM" id="SSF53254">
    <property type="entry name" value="Phosphoglycerate mutase-like"/>
    <property type="match status" value="1"/>
</dbReference>
<keyword evidence="5" id="KW-1185">Reference proteome</keyword>
<dbReference type="GO" id="GO:0016791">
    <property type="term" value="F:phosphatase activity"/>
    <property type="evidence" value="ECO:0007669"/>
    <property type="project" value="TreeGrafter"/>
</dbReference>
<evidence type="ECO:0000256" key="1">
    <source>
        <dbReference type="ARBA" id="ARBA00005375"/>
    </source>
</evidence>
<dbReference type="InterPro" id="IPR050645">
    <property type="entry name" value="Histidine_acid_phosphatase"/>
</dbReference>
<dbReference type="PROSITE" id="PS00616">
    <property type="entry name" value="HIS_ACID_PHOSPHAT_1"/>
    <property type="match status" value="1"/>
</dbReference>
<gene>
    <name evidence="4" type="ORF">HK100_003537</name>
</gene>
<evidence type="ECO:0008006" key="6">
    <source>
        <dbReference type="Google" id="ProtNLM"/>
    </source>
</evidence>
<dbReference type="Gene3D" id="3.40.50.1240">
    <property type="entry name" value="Phosphoglycerate mutase-like"/>
    <property type="match status" value="1"/>
</dbReference>
<keyword evidence="2" id="KW-0378">Hydrolase</keyword>
<comment type="caution">
    <text evidence="4">The sequence shown here is derived from an EMBL/GenBank/DDBJ whole genome shotgun (WGS) entry which is preliminary data.</text>
</comment>
<dbReference type="InterPro" id="IPR033379">
    <property type="entry name" value="Acid_Pase_AS"/>
</dbReference>
<evidence type="ECO:0000256" key="2">
    <source>
        <dbReference type="ARBA" id="ARBA00022801"/>
    </source>
</evidence>
<evidence type="ECO:0000256" key="3">
    <source>
        <dbReference type="SAM" id="MobiDB-lite"/>
    </source>
</evidence>
<dbReference type="InterPro" id="IPR029033">
    <property type="entry name" value="His_PPase_superfam"/>
</dbReference>
<dbReference type="CDD" id="cd07061">
    <property type="entry name" value="HP_HAP_like"/>
    <property type="match status" value="1"/>
</dbReference>
<evidence type="ECO:0000313" key="5">
    <source>
        <dbReference type="Proteomes" id="UP001211907"/>
    </source>
</evidence>
<sequence>MTTADNGLALKQVLVVHRHGERVPVRQAPRILAQGDPQHTRLWAQCGIAPFLNAFREFAFAFDTPLQLPDGITNAHPPLYPPVVKELRVVQGDSALLPPYLFNQNTFKQLTSQPARADGICQPGQLTDMGKITLLNFGSSLRQKYAGTHGLIPSILTPHFNKHNLYVRSTGYVRTIESVQYLLAGLFPFHTRYFGPSGDVTIHIKAEENMYIDLTCKKLIHLIEPFKKAVDLRFGELTNKMMDRMTQIFPENASLNAYLKDDEVMSTPGSNLTEDEKQSINQPSPKKSSRNKDENDRLKGYNLREIDIFYDTLKCIKASGLELPRGITDQELNDLSTVFMESFVGGLIDAGSDSIAGQATASTVRRLLIGRFVADLMNHLDKRTLTPLSDEFAVKLGLFSGHDTTILPLLVGLGAATEENRSWPNFAANITFELFENVGKRENSSKIGEHFVRVKYNDEPLNLSFCKSPGSHFLGDPSMCSFKTFSGAMKLLISENHKK</sequence>
<name>A0AAD5SU63_9FUNG</name>
<organism evidence="4 5">
    <name type="scientific">Physocladia obscura</name>
    <dbReference type="NCBI Taxonomy" id="109957"/>
    <lineage>
        <taxon>Eukaryota</taxon>
        <taxon>Fungi</taxon>
        <taxon>Fungi incertae sedis</taxon>
        <taxon>Chytridiomycota</taxon>
        <taxon>Chytridiomycota incertae sedis</taxon>
        <taxon>Chytridiomycetes</taxon>
        <taxon>Chytridiales</taxon>
        <taxon>Chytriomycetaceae</taxon>
        <taxon>Physocladia</taxon>
    </lineage>
</organism>
<evidence type="ECO:0000313" key="4">
    <source>
        <dbReference type="EMBL" id="KAJ3107685.1"/>
    </source>
</evidence>
<reference evidence="4" key="1">
    <citation type="submission" date="2020-05" db="EMBL/GenBank/DDBJ databases">
        <title>Phylogenomic resolution of chytrid fungi.</title>
        <authorList>
            <person name="Stajich J.E."/>
            <person name="Amses K."/>
            <person name="Simmons R."/>
            <person name="Seto K."/>
            <person name="Myers J."/>
            <person name="Bonds A."/>
            <person name="Quandt C.A."/>
            <person name="Barry K."/>
            <person name="Liu P."/>
            <person name="Grigoriev I."/>
            <person name="Longcore J.E."/>
            <person name="James T.Y."/>
        </authorList>
    </citation>
    <scope>NUCLEOTIDE SEQUENCE</scope>
    <source>
        <strain evidence="4">JEL0513</strain>
    </source>
</reference>
<protein>
    <recommendedName>
        <fullName evidence="6">Acid phosphatase</fullName>
    </recommendedName>
</protein>
<dbReference type="PANTHER" id="PTHR11567">
    <property type="entry name" value="ACID PHOSPHATASE-RELATED"/>
    <property type="match status" value="1"/>
</dbReference>
<proteinExistence type="inferred from homology"/>
<feature type="region of interest" description="Disordered" evidence="3">
    <location>
        <begin position="266"/>
        <end position="296"/>
    </location>
</feature>